<dbReference type="Proteomes" id="UP001189429">
    <property type="component" value="Unassembled WGS sequence"/>
</dbReference>
<evidence type="ECO:0000256" key="6">
    <source>
        <dbReference type="ARBA" id="ARBA00022927"/>
    </source>
</evidence>
<evidence type="ECO:0000256" key="7">
    <source>
        <dbReference type="ARBA" id="ARBA00022989"/>
    </source>
</evidence>
<evidence type="ECO:0008006" key="14">
    <source>
        <dbReference type="Google" id="ProtNLM"/>
    </source>
</evidence>
<evidence type="ECO:0000313" key="13">
    <source>
        <dbReference type="Proteomes" id="UP001189429"/>
    </source>
</evidence>
<evidence type="ECO:0000256" key="8">
    <source>
        <dbReference type="ARBA" id="ARBA00023010"/>
    </source>
</evidence>
<comment type="caution">
    <text evidence="12">The sequence shown here is derived from an EMBL/GenBank/DDBJ whole genome shotgun (WGS) entry which is preliminary data.</text>
</comment>
<evidence type="ECO:0000256" key="3">
    <source>
        <dbReference type="ARBA" id="ARBA00022448"/>
    </source>
</evidence>
<evidence type="ECO:0000256" key="4">
    <source>
        <dbReference type="ARBA" id="ARBA00022692"/>
    </source>
</evidence>
<keyword evidence="7 11" id="KW-1133">Transmembrane helix</keyword>
<keyword evidence="4 11" id="KW-0812">Transmembrane</keyword>
<keyword evidence="6" id="KW-0653">Protein transport</keyword>
<keyword evidence="8" id="KW-0811">Translocation</keyword>
<reference evidence="12" key="1">
    <citation type="submission" date="2023-10" db="EMBL/GenBank/DDBJ databases">
        <authorList>
            <person name="Chen Y."/>
            <person name="Shah S."/>
            <person name="Dougan E. K."/>
            <person name="Thang M."/>
            <person name="Chan C."/>
        </authorList>
    </citation>
    <scope>NUCLEOTIDE SEQUENCE [LARGE SCALE GENOMIC DNA]</scope>
</reference>
<gene>
    <name evidence="12" type="ORF">PCOR1329_LOCUS82854</name>
</gene>
<protein>
    <recommendedName>
        <fullName evidence="14">Protein transport protein Sec61 subunit beta</fullName>
    </recommendedName>
</protein>
<accession>A0ABN9YAA9</accession>
<name>A0ABN9YAA9_9DINO</name>
<evidence type="ECO:0000256" key="5">
    <source>
        <dbReference type="ARBA" id="ARBA00022824"/>
    </source>
</evidence>
<evidence type="ECO:0000256" key="1">
    <source>
        <dbReference type="ARBA" id="ARBA00004389"/>
    </source>
</evidence>
<dbReference type="InterPro" id="IPR016482">
    <property type="entry name" value="SecG/Sec61-beta/Sbh"/>
</dbReference>
<evidence type="ECO:0000313" key="12">
    <source>
        <dbReference type="EMBL" id="CAK0908086.1"/>
    </source>
</evidence>
<feature type="transmembrane region" description="Helical" evidence="11">
    <location>
        <begin position="67"/>
        <end position="85"/>
    </location>
</feature>
<keyword evidence="3" id="KW-0813">Transport</keyword>
<keyword evidence="13" id="KW-1185">Reference proteome</keyword>
<dbReference type="Pfam" id="PF03911">
    <property type="entry name" value="Sec61_beta"/>
    <property type="match status" value="1"/>
</dbReference>
<dbReference type="PANTHER" id="PTHR13509">
    <property type="entry name" value="SEC61 SUBUNIT BETA"/>
    <property type="match status" value="1"/>
</dbReference>
<comment type="subcellular location">
    <subcellularLocation>
        <location evidence="1">Endoplasmic reticulum membrane</location>
        <topology evidence="1">Single-pass membrane protein</topology>
    </subcellularLocation>
</comment>
<organism evidence="12 13">
    <name type="scientific">Prorocentrum cordatum</name>
    <dbReference type="NCBI Taxonomy" id="2364126"/>
    <lineage>
        <taxon>Eukaryota</taxon>
        <taxon>Sar</taxon>
        <taxon>Alveolata</taxon>
        <taxon>Dinophyceae</taxon>
        <taxon>Prorocentrales</taxon>
        <taxon>Prorocentraceae</taxon>
        <taxon>Prorocentrum</taxon>
    </lineage>
</organism>
<proteinExistence type="inferred from homology"/>
<evidence type="ECO:0000256" key="2">
    <source>
        <dbReference type="ARBA" id="ARBA00006103"/>
    </source>
</evidence>
<sequence length="132" mass="13210">MTGAAGDGAAGHQAASTVGGSRTALARRTGRSTVATSNGGRKAGGEGGILKFYTDDAPGLKVGPTTVLVLSLVFMAIVCSLHILARERRSVALRGPVRSSPQVLPSGSVALAPAATCCPLGSQGLCRRVLLV</sequence>
<keyword evidence="9 11" id="KW-0472">Membrane</keyword>
<keyword evidence="5" id="KW-0256">Endoplasmic reticulum</keyword>
<comment type="similarity">
    <text evidence="2">Belongs to the SEC61-beta family.</text>
</comment>
<evidence type="ECO:0000256" key="11">
    <source>
        <dbReference type="SAM" id="Phobius"/>
    </source>
</evidence>
<evidence type="ECO:0000256" key="9">
    <source>
        <dbReference type="ARBA" id="ARBA00023136"/>
    </source>
</evidence>
<evidence type="ECO:0000256" key="10">
    <source>
        <dbReference type="SAM" id="MobiDB-lite"/>
    </source>
</evidence>
<dbReference type="EMBL" id="CAUYUJ010021949">
    <property type="protein sequence ID" value="CAK0908086.1"/>
    <property type="molecule type" value="Genomic_DNA"/>
</dbReference>
<feature type="region of interest" description="Disordered" evidence="10">
    <location>
        <begin position="1"/>
        <end position="48"/>
    </location>
</feature>
<dbReference type="InterPro" id="IPR030671">
    <property type="entry name" value="Sec61-beta/Sbh"/>
</dbReference>